<dbReference type="EMBL" id="JRNT01000007">
    <property type="protein sequence ID" value="KGF47717.1"/>
    <property type="molecule type" value="Genomic_DNA"/>
</dbReference>
<name>A0A096BYA5_9FIRM</name>
<reference evidence="2 3" key="1">
    <citation type="submission" date="2014-07" db="EMBL/GenBank/DDBJ databases">
        <authorList>
            <person name="McCorrison J."/>
            <person name="Sanka R."/>
            <person name="Torralba M."/>
            <person name="Gillis M."/>
            <person name="Haft D.H."/>
            <person name="Methe B."/>
            <person name="Sutton G."/>
            <person name="Nelson K.E."/>
        </authorList>
    </citation>
    <scope>NUCLEOTIDE SEQUENCE [LARGE SCALE GENOMIC DNA]</scope>
    <source>
        <strain evidence="2 3">DNF00314</strain>
    </source>
</reference>
<dbReference type="Gene3D" id="3.40.190.10">
    <property type="entry name" value="Periplasmic binding protein-like II"/>
    <property type="match status" value="2"/>
</dbReference>
<gene>
    <name evidence="2" type="ORF">HMPREF0872_03145</name>
</gene>
<accession>A0A096BYA5</accession>
<dbReference type="GO" id="GO:0030975">
    <property type="term" value="F:thiamine binding"/>
    <property type="evidence" value="ECO:0007669"/>
    <property type="project" value="TreeGrafter"/>
</dbReference>
<dbReference type="GO" id="GO:0030976">
    <property type="term" value="F:thiamine pyrophosphate binding"/>
    <property type="evidence" value="ECO:0007669"/>
    <property type="project" value="TreeGrafter"/>
</dbReference>
<dbReference type="eggNOG" id="COG1840">
    <property type="taxonomic scope" value="Bacteria"/>
</dbReference>
<dbReference type="PANTHER" id="PTHR30006">
    <property type="entry name" value="THIAMINE-BINDING PERIPLASMIC PROTEIN-RELATED"/>
    <property type="match status" value="1"/>
</dbReference>
<dbReference type="SUPFAM" id="SSF53850">
    <property type="entry name" value="Periplasmic binding protein-like II"/>
    <property type="match status" value="1"/>
</dbReference>
<dbReference type="GO" id="GO:0015888">
    <property type="term" value="P:thiamine transport"/>
    <property type="evidence" value="ECO:0007669"/>
    <property type="project" value="TreeGrafter"/>
</dbReference>
<evidence type="ECO:0000256" key="1">
    <source>
        <dbReference type="ARBA" id="ARBA00022729"/>
    </source>
</evidence>
<proteinExistence type="predicted"/>
<keyword evidence="1" id="KW-0732">Signal</keyword>
<protein>
    <submittedName>
        <fullName evidence="2">Iron-binding protein</fullName>
    </submittedName>
</protein>
<evidence type="ECO:0000313" key="2">
    <source>
        <dbReference type="EMBL" id="KGF47717.1"/>
    </source>
</evidence>
<dbReference type="GO" id="GO:0030288">
    <property type="term" value="C:outer membrane-bounded periplasmic space"/>
    <property type="evidence" value="ECO:0007669"/>
    <property type="project" value="TreeGrafter"/>
</dbReference>
<keyword evidence="3" id="KW-1185">Reference proteome</keyword>
<sequence>MKRWLAPCILLVFVLGVLVGGIIMAQQRQEEDTISPQKGELIVYTDIPNQITSVLADEYMKEKNIKLTILPLTEEQMSKRLSSAMADQSGDIVITSQDNLELGVKSHQFTPVISEGIDEVADRFKNTDGQWVGVWYDPVIFAQSNAFYQREGKYVTTWSTLAKPGDWKVILTDFVASRSAATILYNFVEIYGKEEAIDYFIRLKTHVIQHSKFLTTPVRLASLGETDIGIGNYSDGNQYMMHNYPVKIIFPKDGSPYTLTGAGVLHTTKNKELAMECINWLLSKQTAQLLNDNNFKFCFTNPEMPLPVDSLGHELVLLPVSGHYTSEGKKELLDAWISQVRFRKD</sequence>
<organism evidence="2 3">
    <name type="scientific">Veillonella montpellierensis DNF00314</name>
    <dbReference type="NCBI Taxonomy" id="1401067"/>
    <lineage>
        <taxon>Bacteria</taxon>
        <taxon>Bacillati</taxon>
        <taxon>Bacillota</taxon>
        <taxon>Negativicutes</taxon>
        <taxon>Veillonellales</taxon>
        <taxon>Veillonellaceae</taxon>
        <taxon>Veillonella</taxon>
    </lineage>
</organism>
<comment type="caution">
    <text evidence="2">The sequence shown here is derived from an EMBL/GenBank/DDBJ whole genome shotgun (WGS) entry which is preliminary data.</text>
</comment>
<evidence type="ECO:0000313" key="3">
    <source>
        <dbReference type="Proteomes" id="UP000029628"/>
    </source>
</evidence>
<dbReference type="Proteomes" id="UP000029628">
    <property type="component" value="Unassembled WGS sequence"/>
</dbReference>
<dbReference type="AlphaFoldDB" id="A0A096BYA5"/>
<dbReference type="PANTHER" id="PTHR30006:SF2">
    <property type="entry name" value="ABC TRANSPORTER SUBSTRATE-BINDING PROTEIN"/>
    <property type="match status" value="1"/>
</dbReference>
<dbReference type="RefSeq" id="WP_028257103.1">
    <property type="nucleotide sequence ID" value="NZ_JRNT01000007.1"/>
</dbReference>
<dbReference type="Pfam" id="PF13343">
    <property type="entry name" value="SBP_bac_6"/>
    <property type="match status" value="1"/>
</dbReference>